<accession>A0A4U1BUU9</accession>
<dbReference type="RefSeq" id="WP_136878539.1">
    <property type="nucleotide sequence ID" value="NZ_SWBO01000019.1"/>
</dbReference>
<dbReference type="EMBL" id="SWBO01000019">
    <property type="protein sequence ID" value="TKB96450.1"/>
    <property type="molecule type" value="Genomic_DNA"/>
</dbReference>
<organism evidence="2 3">
    <name type="scientific">Pedobacter cryotolerans</name>
    <dbReference type="NCBI Taxonomy" id="2571270"/>
    <lineage>
        <taxon>Bacteria</taxon>
        <taxon>Pseudomonadati</taxon>
        <taxon>Bacteroidota</taxon>
        <taxon>Sphingobacteriia</taxon>
        <taxon>Sphingobacteriales</taxon>
        <taxon>Sphingobacteriaceae</taxon>
        <taxon>Pedobacter</taxon>
    </lineage>
</organism>
<evidence type="ECO:0000256" key="1">
    <source>
        <dbReference type="SAM" id="MobiDB-lite"/>
    </source>
</evidence>
<dbReference type="OrthoDB" id="771256at2"/>
<feature type="compositionally biased region" description="Basic and acidic residues" evidence="1">
    <location>
        <begin position="64"/>
        <end position="75"/>
    </location>
</feature>
<name>A0A4U1BUU9_9SPHI</name>
<dbReference type="Proteomes" id="UP000310477">
    <property type="component" value="Unassembled WGS sequence"/>
</dbReference>
<dbReference type="AlphaFoldDB" id="A0A4U1BUU9"/>
<keyword evidence="3" id="KW-1185">Reference proteome</keyword>
<protein>
    <submittedName>
        <fullName evidence="2">Uncharacterized protein</fullName>
    </submittedName>
</protein>
<sequence length="75" mass="8084">MKKTMLSLAIAIGLFAASCSNEKKEEGAHQHEDGSTHADHDETPVDTTKQEEFKVDSVAADTAAHSHDDGKSHTH</sequence>
<feature type="compositionally biased region" description="Basic and acidic residues" evidence="1">
    <location>
        <begin position="22"/>
        <end position="55"/>
    </location>
</feature>
<reference evidence="2 3" key="1">
    <citation type="submission" date="2019-04" db="EMBL/GenBank/DDBJ databases">
        <title>Pedobacter sp. AR-2-6 sp. nov., isolated from Arctic soil.</title>
        <authorList>
            <person name="Dahal R.H."/>
            <person name="Kim D.-U."/>
        </authorList>
    </citation>
    <scope>NUCLEOTIDE SEQUENCE [LARGE SCALE GENOMIC DNA]</scope>
    <source>
        <strain evidence="2 3">AR-2-6</strain>
    </source>
</reference>
<evidence type="ECO:0000313" key="2">
    <source>
        <dbReference type="EMBL" id="TKB96450.1"/>
    </source>
</evidence>
<gene>
    <name evidence="2" type="ORF">FA045_18355</name>
</gene>
<feature type="region of interest" description="Disordered" evidence="1">
    <location>
        <begin position="22"/>
        <end position="75"/>
    </location>
</feature>
<proteinExistence type="predicted"/>
<dbReference type="PROSITE" id="PS51257">
    <property type="entry name" value="PROKAR_LIPOPROTEIN"/>
    <property type="match status" value="1"/>
</dbReference>
<evidence type="ECO:0000313" key="3">
    <source>
        <dbReference type="Proteomes" id="UP000310477"/>
    </source>
</evidence>
<comment type="caution">
    <text evidence="2">The sequence shown here is derived from an EMBL/GenBank/DDBJ whole genome shotgun (WGS) entry which is preliminary data.</text>
</comment>